<keyword evidence="2" id="KW-1185">Reference proteome</keyword>
<proteinExistence type="predicted"/>
<gene>
    <name evidence="1" type="ORF">GGE40_005292</name>
</gene>
<name>A0ABR6JER5_AGRRD</name>
<comment type="caution">
    <text evidence="1">The sequence shown here is derived from an EMBL/GenBank/DDBJ whole genome shotgun (WGS) entry which is preliminary data.</text>
</comment>
<evidence type="ECO:0000313" key="1">
    <source>
        <dbReference type="EMBL" id="MBB4493438.1"/>
    </source>
</evidence>
<dbReference type="RefSeq" id="WP_323131092.1">
    <property type="nucleotide sequence ID" value="NZ_JACIGS010000011.1"/>
</dbReference>
<dbReference type="Proteomes" id="UP000534590">
    <property type="component" value="Unassembled WGS sequence"/>
</dbReference>
<evidence type="ECO:0000313" key="2">
    <source>
        <dbReference type="Proteomes" id="UP000534590"/>
    </source>
</evidence>
<protein>
    <submittedName>
        <fullName evidence="1">Uncharacterized protein</fullName>
    </submittedName>
</protein>
<dbReference type="EMBL" id="JACIHP010000011">
    <property type="protein sequence ID" value="MBB4493438.1"/>
    <property type="molecule type" value="Genomic_DNA"/>
</dbReference>
<sequence>MSTGKHDEAPDAALSDAKPANVWIVRAGSCDAATPGSAWPAFASAGGGPLRSSRDNAACGAKQRAAQRTTTEFRNAGEAGAIPLITFLSKPLAVDDLVAAGTTNCALARYLVINKLQPHVAQCDALINRGYFARQLWRAYKKNEN</sequence>
<organism evidence="1 2">
    <name type="scientific">Agrobacterium radiobacter</name>
    <dbReference type="NCBI Taxonomy" id="362"/>
    <lineage>
        <taxon>Bacteria</taxon>
        <taxon>Pseudomonadati</taxon>
        <taxon>Pseudomonadota</taxon>
        <taxon>Alphaproteobacteria</taxon>
        <taxon>Hyphomicrobiales</taxon>
        <taxon>Rhizobiaceae</taxon>
        <taxon>Rhizobium/Agrobacterium group</taxon>
        <taxon>Agrobacterium</taxon>
        <taxon>Agrobacterium tumefaciens complex</taxon>
    </lineage>
</organism>
<accession>A0ABR6JER5</accession>
<reference evidence="1 2" key="1">
    <citation type="submission" date="2020-08" db="EMBL/GenBank/DDBJ databases">
        <title>Genomic Encyclopedia of Type Strains, Phase IV (KMG-V): Genome sequencing to study the core and pangenomes of soil and plant-associated prokaryotes.</title>
        <authorList>
            <person name="Whitman W."/>
        </authorList>
    </citation>
    <scope>NUCLEOTIDE SEQUENCE [LARGE SCALE GENOMIC DNA]</scope>
    <source>
        <strain evidence="1 2">SEMIA 461</strain>
    </source>
</reference>